<evidence type="ECO:0000256" key="1">
    <source>
        <dbReference type="ARBA" id="ARBA00001554"/>
    </source>
</evidence>
<proteinExistence type="inferred from homology"/>
<dbReference type="HAMAP" id="MF_00434">
    <property type="entry name" value="Pterin_4_alpha"/>
    <property type="match status" value="1"/>
</dbReference>
<dbReference type="RefSeq" id="WP_145372118.1">
    <property type="nucleotide sequence ID" value="NZ_CP036275.1"/>
</dbReference>
<comment type="similarity">
    <text evidence="2 4">Belongs to the pterin-4-alpha-carbinolamine dehydratase family.</text>
</comment>
<dbReference type="InterPro" id="IPR036428">
    <property type="entry name" value="PCD_sf"/>
</dbReference>
<dbReference type="GO" id="GO:0008124">
    <property type="term" value="F:4-alpha-hydroxytetrahydrobiopterin dehydratase activity"/>
    <property type="evidence" value="ECO:0007669"/>
    <property type="project" value="UniProtKB-UniRule"/>
</dbReference>
<dbReference type="InterPro" id="IPR001533">
    <property type="entry name" value="Pterin_deHydtase"/>
</dbReference>
<reference evidence="6 7" key="1">
    <citation type="submission" date="2019-02" db="EMBL/GenBank/DDBJ databases">
        <title>Deep-cultivation of Planctomycetes and their phenomic and genomic characterization uncovers novel biology.</title>
        <authorList>
            <person name="Wiegand S."/>
            <person name="Jogler M."/>
            <person name="Boedeker C."/>
            <person name="Pinto D."/>
            <person name="Vollmers J."/>
            <person name="Rivas-Marin E."/>
            <person name="Kohn T."/>
            <person name="Peeters S.H."/>
            <person name="Heuer A."/>
            <person name="Rast P."/>
            <person name="Oberbeckmann S."/>
            <person name="Bunk B."/>
            <person name="Jeske O."/>
            <person name="Meyerdierks A."/>
            <person name="Storesund J.E."/>
            <person name="Kallscheuer N."/>
            <person name="Luecker S."/>
            <person name="Lage O.M."/>
            <person name="Pohl T."/>
            <person name="Merkel B.J."/>
            <person name="Hornburger P."/>
            <person name="Mueller R.-W."/>
            <person name="Bruemmer F."/>
            <person name="Labrenz M."/>
            <person name="Spormann A.M."/>
            <person name="Op den Camp H."/>
            <person name="Overmann J."/>
            <person name="Amann R."/>
            <person name="Jetten M.S.M."/>
            <person name="Mascher T."/>
            <person name="Medema M.H."/>
            <person name="Devos D.P."/>
            <person name="Kaster A.-K."/>
            <person name="Ovreas L."/>
            <person name="Rohde M."/>
            <person name="Galperin M.Y."/>
            <person name="Jogler C."/>
        </authorList>
    </citation>
    <scope>NUCLEOTIDE SEQUENCE [LARGE SCALE GENOMIC DNA]</scope>
    <source>
        <strain evidence="6 7">Mal4</strain>
    </source>
</reference>
<dbReference type="Pfam" id="PF01329">
    <property type="entry name" value="Pterin_4a"/>
    <property type="match status" value="1"/>
</dbReference>
<dbReference type="OrthoDB" id="9800108at2"/>
<dbReference type="GO" id="GO:0006729">
    <property type="term" value="P:tetrahydrobiopterin biosynthetic process"/>
    <property type="evidence" value="ECO:0007669"/>
    <property type="project" value="InterPro"/>
</dbReference>
<evidence type="ECO:0000313" key="7">
    <source>
        <dbReference type="Proteomes" id="UP000320496"/>
    </source>
</evidence>
<dbReference type="Proteomes" id="UP000320496">
    <property type="component" value="Chromosome"/>
</dbReference>
<feature type="region of interest" description="Disordered" evidence="5">
    <location>
        <begin position="1"/>
        <end position="23"/>
    </location>
</feature>
<evidence type="ECO:0000256" key="3">
    <source>
        <dbReference type="ARBA" id="ARBA00023239"/>
    </source>
</evidence>
<dbReference type="Gene3D" id="3.30.1360.20">
    <property type="entry name" value="Transcriptional coactivator/pterin dehydratase"/>
    <property type="match status" value="1"/>
</dbReference>
<evidence type="ECO:0000256" key="2">
    <source>
        <dbReference type="ARBA" id="ARBA00006472"/>
    </source>
</evidence>
<dbReference type="SUPFAM" id="SSF55248">
    <property type="entry name" value="PCD-like"/>
    <property type="match status" value="1"/>
</dbReference>
<gene>
    <name evidence="6" type="ORF">Mal4_52360</name>
</gene>
<evidence type="ECO:0000256" key="5">
    <source>
        <dbReference type="SAM" id="MobiDB-lite"/>
    </source>
</evidence>
<dbReference type="EC" id="4.2.1.96" evidence="4"/>
<sequence length="123" mass="13774">MNGTSANALREKSCKPCEGGTEPLERDKVEQTLAELNGWDLDEGGKMIRRKWATRDFKTAVEFVNRVADVAEQEQHHPDLHLTGYRNVTIELTTHAIDGLSENDFIVAAKIDDLPVTLKKEQG</sequence>
<keyword evidence="3 4" id="KW-0456">Lyase</keyword>
<comment type="catalytic activity">
    <reaction evidence="1 4">
        <text>(4aS,6R)-4a-hydroxy-L-erythro-5,6,7,8-tetrahydrobiopterin = (6R)-L-erythro-6,7-dihydrobiopterin + H2O</text>
        <dbReference type="Rhea" id="RHEA:11920"/>
        <dbReference type="ChEBI" id="CHEBI:15377"/>
        <dbReference type="ChEBI" id="CHEBI:15642"/>
        <dbReference type="ChEBI" id="CHEBI:43120"/>
        <dbReference type="EC" id="4.2.1.96"/>
    </reaction>
</comment>
<dbReference type="NCBIfam" id="NF002017">
    <property type="entry name" value="PRK00823.1-2"/>
    <property type="match status" value="1"/>
</dbReference>
<dbReference type="CDD" id="cd00913">
    <property type="entry name" value="PCD_DCoH_subfamily_a"/>
    <property type="match status" value="1"/>
</dbReference>
<protein>
    <recommendedName>
        <fullName evidence="4">Putative pterin-4-alpha-carbinolamine dehydratase</fullName>
        <shortName evidence="4">PHS</shortName>
        <ecNumber evidence="4">4.2.1.96</ecNumber>
    </recommendedName>
    <alternativeName>
        <fullName evidence="4">4-alpha-hydroxy-tetrahydropterin dehydratase</fullName>
    </alternativeName>
    <alternativeName>
        <fullName evidence="4">Pterin carbinolamine dehydratase</fullName>
        <shortName evidence="4">PCD</shortName>
    </alternativeName>
</protein>
<name>A0A517ZEE8_9PLAN</name>
<keyword evidence="7" id="KW-1185">Reference proteome</keyword>
<dbReference type="PANTHER" id="PTHR12599">
    <property type="entry name" value="PTERIN-4-ALPHA-CARBINOLAMINE DEHYDRATASE"/>
    <property type="match status" value="1"/>
</dbReference>
<dbReference type="AlphaFoldDB" id="A0A517ZEE8"/>
<accession>A0A517ZEE8</accession>
<dbReference type="EMBL" id="CP036275">
    <property type="protein sequence ID" value="QDU40873.1"/>
    <property type="molecule type" value="Genomic_DNA"/>
</dbReference>
<dbReference type="KEGG" id="mri:Mal4_52360"/>
<organism evidence="6 7">
    <name type="scientific">Maioricimonas rarisocia</name>
    <dbReference type="NCBI Taxonomy" id="2528026"/>
    <lineage>
        <taxon>Bacteria</taxon>
        <taxon>Pseudomonadati</taxon>
        <taxon>Planctomycetota</taxon>
        <taxon>Planctomycetia</taxon>
        <taxon>Planctomycetales</taxon>
        <taxon>Planctomycetaceae</taxon>
        <taxon>Maioricimonas</taxon>
    </lineage>
</organism>
<evidence type="ECO:0000256" key="4">
    <source>
        <dbReference type="HAMAP-Rule" id="MF_00434"/>
    </source>
</evidence>
<evidence type="ECO:0000313" key="6">
    <source>
        <dbReference type="EMBL" id="QDU40873.1"/>
    </source>
</evidence>
<dbReference type="PANTHER" id="PTHR12599:SF0">
    <property type="entry name" value="PTERIN-4-ALPHA-CARBINOLAMINE DEHYDRATASE"/>
    <property type="match status" value="1"/>
</dbReference>